<dbReference type="Pfam" id="PF00782">
    <property type="entry name" value="DSPc"/>
    <property type="match status" value="1"/>
</dbReference>
<comment type="catalytic activity">
    <reaction evidence="4 7">
        <text>O-phospho-L-seryl-[protein] + H2O = L-seryl-[protein] + phosphate</text>
        <dbReference type="Rhea" id="RHEA:20629"/>
        <dbReference type="Rhea" id="RHEA-COMP:9863"/>
        <dbReference type="Rhea" id="RHEA-COMP:11604"/>
        <dbReference type="ChEBI" id="CHEBI:15377"/>
        <dbReference type="ChEBI" id="CHEBI:29999"/>
        <dbReference type="ChEBI" id="CHEBI:43474"/>
        <dbReference type="ChEBI" id="CHEBI:83421"/>
        <dbReference type="EC" id="3.1.3.16"/>
    </reaction>
</comment>
<evidence type="ECO:0000259" key="8">
    <source>
        <dbReference type="PROSITE" id="PS50054"/>
    </source>
</evidence>
<dbReference type="InterPro" id="IPR016130">
    <property type="entry name" value="Tyr_Pase_AS"/>
</dbReference>
<dbReference type="OrthoDB" id="253091at2759"/>
<dbReference type="GO" id="GO:0004725">
    <property type="term" value="F:protein tyrosine phosphatase activity"/>
    <property type="evidence" value="ECO:0007669"/>
    <property type="project" value="UniProtKB-EC"/>
</dbReference>
<dbReference type="STRING" id="158441.A0A226EEP2"/>
<dbReference type="InterPro" id="IPR020405">
    <property type="entry name" value="Atypical_DUSP_subfamA"/>
</dbReference>
<keyword evidence="3 7" id="KW-0904">Protein phosphatase</keyword>
<evidence type="ECO:0000259" key="9">
    <source>
        <dbReference type="PROSITE" id="PS50056"/>
    </source>
</evidence>
<feature type="domain" description="Tyrosine-protein phosphatase" evidence="8">
    <location>
        <begin position="48"/>
        <end position="200"/>
    </location>
</feature>
<comment type="caution">
    <text evidence="10">The sequence shown here is derived from an EMBL/GenBank/DDBJ whole genome shotgun (WGS) entry which is preliminary data.</text>
</comment>
<keyword evidence="2 7" id="KW-0378">Hydrolase</keyword>
<organism evidence="10 11">
    <name type="scientific">Folsomia candida</name>
    <name type="common">Springtail</name>
    <dbReference type="NCBI Taxonomy" id="158441"/>
    <lineage>
        <taxon>Eukaryota</taxon>
        <taxon>Metazoa</taxon>
        <taxon>Ecdysozoa</taxon>
        <taxon>Arthropoda</taxon>
        <taxon>Hexapoda</taxon>
        <taxon>Collembola</taxon>
        <taxon>Entomobryomorpha</taxon>
        <taxon>Isotomoidea</taxon>
        <taxon>Isotomidae</taxon>
        <taxon>Proisotominae</taxon>
        <taxon>Folsomia</taxon>
    </lineage>
</organism>
<dbReference type="GO" id="GO:0043409">
    <property type="term" value="P:negative regulation of MAPK cascade"/>
    <property type="evidence" value="ECO:0007669"/>
    <property type="project" value="TreeGrafter"/>
</dbReference>
<evidence type="ECO:0000256" key="2">
    <source>
        <dbReference type="ARBA" id="ARBA00022801"/>
    </source>
</evidence>
<evidence type="ECO:0000313" key="10">
    <source>
        <dbReference type="EMBL" id="OXA56103.1"/>
    </source>
</evidence>
<evidence type="ECO:0000256" key="3">
    <source>
        <dbReference type="ARBA" id="ARBA00022912"/>
    </source>
</evidence>
<sequence length="226" mass="26277">MDSERSSLRSRPDSKKRSALWNRLLTKPEQLREILRMGYHCSSVTLRHYDEIEAGLYLGDMKTAKSLMHLEKLGVTHIINAAYTPSPYTDRELSQEYYEYRNFDCYFFGIAALDFPSFKIGLYFEETTNFIHDALKNGGKILIHCQVGVSRSATIVLAYLMMKRKMSAIEAVAYVGAIRPIYPNMGFLEQICELEYRLKNPRNVLVRSLSTMSRRTFSKVFRRNKK</sequence>
<dbReference type="PROSITE" id="PS00383">
    <property type="entry name" value="TYR_PHOSPHATASE_1"/>
    <property type="match status" value="1"/>
</dbReference>
<dbReference type="PROSITE" id="PS50056">
    <property type="entry name" value="TYR_PHOSPHATASE_2"/>
    <property type="match status" value="1"/>
</dbReference>
<evidence type="ECO:0000256" key="7">
    <source>
        <dbReference type="RuleBase" id="RU366038"/>
    </source>
</evidence>
<dbReference type="EC" id="3.1.3.16" evidence="7"/>
<proteinExistence type="inferred from homology"/>
<dbReference type="InterPro" id="IPR000387">
    <property type="entry name" value="Tyr_Pase_dom"/>
</dbReference>
<evidence type="ECO:0000313" key="11">
    <source>
        <dbReference type="Proteomes" id="UP000198287"/>
    </source>
</evidence>
<dbReference type="EC" id="3.1.3.48" evidence="7"/>
<comment type="catalytic activity">
    <reaction evidence="5 7">
        <text>O-phospho-L-threonyl-[protein] + H2O = L-threonyl-[protein] + phosphate</text>
        <dbReference type="Rhea" id="RHEA:47004"/>
        <dbReference type="Rhea" id="RHEA-COMP:11060"/>
        <dbReference type="Rhea" id="RHEA-COMP:11605"/>
        <dbReference type="ChEBI" id="CHEBI:15377"/>
        <dbReference type="ChEBI" id="CHEBI:30013"/>
        <dbReference type="ChEBI" id="CHEBI:43474"/>
        <dbReference type="ChEBI" id="CHEBI:61977"/>
        <dbReference type="EC" id="3.1.3.16"/>
    </reaction>
</comment>
<dbReference type="PRINTS" id="PR01909">
    <property type="entry name" value="ADSPHPHTASEA"/>
</dbReference>
<keyword evidence="11" id="KW-1185">Reference proteome</keyword>
<dbReference type="EMBL" id="LNIX01000004">
    <property type="protein sequence ID" value="OXA56103.1"/>
    <property type="molecule type" value="Genomic_DNA"/>
</dbReference>
<evidence type="ECO:0000256" key="6">
    <source>
        <dbReference type="PIRSR" id="PIRSR620405-1"/>
    </source>
</evidence>
<dbReference type="InterPro" id="IPR000340">
    <property type="entry name" value="Dual-sp_phosphatase_cat-dom"/>
</dbReference>
<protein>
    <recommendedName>
        <fullName evidence="7">Dual specificity protein phosphatase</fullName>
        <ecNumber evidence="7">3.1.3.16</ecNumber>
        <ecNumber evidence="7">3.1.3.48</ecNumber>
    </recommendedName>
</protein>
<comment type="function">
    <text evidence="7">Dual specificity phosphatase able to dephosphorylate phosphotyrosine, phosphoserine and phosphothreonine residues, with a preference for phosphotyrosine as a substrate.</text>
</comment>
<dbReference type="PROSITE" id="PS50054">
    <property type="entry name" value="TYR_PHOSPHATASE_DUAL"/>
    <property type="match status" value="1"/>
</dbReference>
<dbReference type="InterPro" id="IPR029021">
    <property type="entry name" value="Prot-tyrosine_phosphatase-like"/>
</dbReference>
<dbReference type="SUPFAM" id="SSF52799">
    <property type="entry name" value="(Phosphotyrosine protein) phosphatases II"/>
    <property type="match status" value="1"/>
</dbReference>
<dbReference type="InterPro" id="IPR020422">
    <property type="entry name" value="TYR_PHOSPHATASE_DUAL_dom"/>
</dbReference>
<dbReference type="PANTHER" id="PTHR45682:SF1">
    <property type="entry name" value="DUAL SPECIFICITY PROTEIN PHOSPHATASE 3"/>
    <property type="match status" value="1"/>
</dbReference>
<dbReference type="SMART" id="SM00195">
    <property type="entry name" value="DSPc"/>
    <property type="match status" value="1"/>
</dbReference>
<dbReference type="GO" id="GO:0033549">
    <property type="term" value="F:MAP kinase phosphatase activity"/>
    <property type="evidence" value="ECO:0007669"/>
    <property type="project" value="TreeGrafter"/>
</dbReference>
<dbReference type="PRINTS" id="PR01908">
    <property type="entry name" value="ADSPHPHTASE"/>
</dbReference>
<name>A0A226EEP2_FOLCA</name>
<feature type="domain" description="Tyrosine specific protein phosphatases" evidence="9">
    <location>
        <begin position="122"/>
        <end position="180"/>
    </location>
</feature>
<dbReference type="GO" id="GO:0008138">
    <property type="term" value="F:protein tyrosine/serine/threonine phosphatase activity"/>
    <property type="evidence" value="ECO:0007669"/>
    <property type="project" value="UniProtKB-UniRule"/>
</dbReference>
<evidence type="ECO:0000256" key="1">
    <source>
        <dbReference type="ARBA" id="ARBA00008601"/>
    </source>
</evidence>
<accession>A0A226EEP2</accession>
<dbReference type="PANTHER" id="PTHR45682">
    <property type="entry name" value="AGAP008228-PA"/>
    <property type="match status" value="1"/>
</dbReference>
<dbReference type="Gene3D" id="3.90.190.10">
    <property type="entry name" value="Protein tyrosine phosphatase superfamily"/>
    <property type="match status" value="1"/>
</dbReference>
<evidence type="ECO:0000256" key="5">
    <source>
        <dbReference type="ARBA" id="ARBA00048336"/>
    </source>
</evidence>
<feature type="active site" description="Phosphocysteine intermediate" evidence="6">
    <location>
        <position position="145"/>
    </location>
</feature>
<comment type="similarity">
    <text evidence="1 7">Belongs to the protein-tyrosine phosphatase family. Non-receptor class dual specificity subfamily.</text>
</comment>
<gene>
    <name evidence="10" type="ORF">Fcan01_10038</name>
</gene>
<dbReference type="Proteomes" id="UP000198287">
    <property type="component" value="Unassembled WGS sequence"/>
</dbReference>
<dbReference type="AlphaFoldDB" id="A0A226EEP2"/>
<reference evidence="10 11" key="1">
    <citation type="submission" date="2015-12" db="EMBL/GenBank/DDBJ databases">
        <title>The genome of Folsomia candida.</title>
        <authorList>
            <person name="Faddeeva A."/>
            <person name="Derks M.F."/>
            <person name="Anvar Y."/>
            <person name="Smit S."/>
            <person name="Van Straalen N."/>
            <person name="Roelofs D."/>
        </authorList>
    </citation>
    <scope>NUCLEOTIDE SEQUENCE [LARGE SCALE GENOMIC DNA]</scope>
    <source>
        <strain evidence="10 11">VU population</strain>
        <tissue evidence="10">Whole body</tissue>
    </source>
</reference>
<comment type="catalytic activity">
    <reaction evidence="7">
        <text>O-phospho-L-tyrosyl-[protein] + H2O = L-tyrosyl-[protein] + phosphate</text>
        <dbReference type="Rhea" id="RHEA:10684"/>
        <dbReference type="Rhea" id="RHEA-COMP:10136"/>
        <dbReference type="Rhea" id="RHEA-COMP:20101"/>
        <dbReference type="ChEBI" id="CHEBI:15377"/>
        <dbReference type="ChEBI" id="CHEBI:43474"/>
        <dbReference type="ChEBI" id="CHEBI:46858"/>
        <dbReference type="ChEBI" id="CHEBI:61978"/>
        <dbReference type="EC" id="3.1.3.48"/>
    </reaction>
</comment>
<dbReference type="GO" id="GO:0005737">
    <property type="term" value="C:cytoplasm"/>
    <property type="evidence" value="ECO:0007669"/>
    <property type="project" value="TreeGrafter"/>
</dbReference>
<evidence type="ECO:0000256" key="4">
    <source>
        <dbReference type="ARBA" id="ARBA00047761"/>
    </source>
</evidence>
<dbReference type="GO" id="GO:0004722">
    <property type="term" value="F:protein serine/threonine phosphatase activity"/>
    <property type="evidence" value="ECO:0007669"/>
    <property type="project" value="UniProtKB-EC"/>
</dbReference>
<dbReference type="OMA" id="RIMHIFI"/>